<keyword evidence="2" id="KW-1185">Reference proteome</keyword>
<dbReference type="AlphaFoldDB" id="A0AAV7B3V0"/>
<sequence length="48" mass="5731">MMNFPHCVTYVASMIWWRHNIQHQSLCHVRCNMTRRSNNINMGLSCHA</sequence>
<comment type="caution">
    <text evidence="1">The sequence shown here is derived from an EMBL/GenBank/DDBJ whole genome shotgun (WGS) entry which is preliminary data.</text>
</comment>
<reference evidence="1" key="1">
    <citation type="thesis" date="2020" institute="ProQuest LLC" country="789 East Eisenhower Parkway, Ann Arbor, MI, USA">
        <title>Comparative Genomics and Chromosome Evolution.</title>
        <authorList>
            <person name="Mudd A.B."/>
        </authorList>
    </citation>
    <scope>NUCLEOTIDE SEQUENCE</scope>
    <source>
        <strain evidence="1">237g6f4</strain>
        <tissue evidence="1">Blood</tissue>
    </source>
</reference>
<evidence type="ECO:0000313" key="2">
    <source>
        <dbReference type="Proteomes" id="UP000824782"/>
    </source>
</evidence>
<proteinExistence type="predicted"/>
<evidence type="ECO:0000313" key="1">
    <source>
        <dbReference type="EMBL" id="KAG8565588.1"/>
    </source>
</evidence>
<name>A0AAV7B3V0_ENGPU</name>
<organism evidence="1 2">
    <name type="scientific">Engystomops pustulosus</name>
    <name type="common">Tungara frog</name>
    <name type="synonym">Physalaemus pustulosus</name>
    <dbReference type="NCBI Taxonomy" id="76066"/>
    <lineage>
        <taxon>Eukaryota</taxon>
        <taxon>Metazoa</taxon>
        <taxon>Chordata</taxon>
        <taxon>Craniata</taxon>
        <taxon>Vertebrata</taxon>
        <taxon>Euteleostomi</taxon>
        <taxon>Amphibia</taxon>
        <taxon>Batrachia</taxon>
        <taxon>Anura</taxon>
        <taxon>Neobatrachia</taxon>
        <taxon>Hyloidea</taxon>
        <taxon>Leptodactylidae</taxon>
        <taxon>Leiuperinae</taxon>
        <taxon>Engystomops</taxon>
    </lineage>
</organism>
<dbReference type="Proteomes" id="UP000824782">
    <property type="component" value="Unassembled WGS sequence"/>
</dbReference>
<accession>A0AAV7B3V0</accession>
<gene>
    <name evidence="1" type="ORF">GDO81_012911</name>
</gene>
<protein>
    <submittedName>
        <fullName evidence="1">Uncharacterized protein</fullName>
    </submittedName>
</protein>
<dbReference type="EMBL" id="WNYA01000006">
    <property type="protein sequence ID" value="KAG8565588.1"/>
    <property type="molecule type" value="Genomic_DNA"/>
</dbReference>